<feature type="region of interest" description="Disordered" evidence="9">
    <location>
        <begin position="250"/>
        <end position="284"/>
    </location>
</feature>
<evidence type="ECO:0000259" key="10">
    <source>
        <dbReference type="PROSITE" id="PS50011"/>
    </source>
</evidence>
<evidence type="ECO:0000256" key="5">
    <source>
        <dbReference type="ARBA" id="ARBA00022777"/>
    </source>
</evidence>
<evidence type="ECO:0000256" key="8">
    <source>
        <dbReference type="ARBA" id="ARBA00048679"/>
    </source>
</evidence>
<name>A0ABQ6M7T5_9STRA</name>
<comment type="caution">
    <text evidence="11">The sequence shown here is derived from an EMBL/GenBank/DDBJ whole genome shotgun (WGS) entry which is preliminary data.</text>
</comment>
<dbReference type="Pfam" id="PF00069">
    <property type="entry name" value="Pkinase"/>
    <property type="match status" value="1"/>
</dbReference>
<keyword evidence="5" id="KW-0418">Kinase</keyword>
<proteinExistence type="predicted"/>
<keyword evidence="3" id="KW-0808">Transferase</keyword>
<dbReference type="SUPFAM" id="SSF56112">
    <property type="entry name" value="Protein kinase-like (PK-like)"/>
    <property type="match status" value="1"/>
</dbReference>
<dbReference type="InterPro" id="IPR011009">
    <property type="entry name" value="Kinase-like_dom_sf"/>
</dbReference>
<feature type="compositionally biased region" description="Polar residues" evidence="9">
    <location>
        <begin position="91"/>
        <end position="111"/>
    </location>
</feature>
<comment type="catalytic activity">
    <reaction evidence="7">
        <text>L-threonyl-[protein] + ATP = O-phospho-L-threonyl-[protein] + ADP + H(+)</text>
        <dbReference type="Rhea" id="RHEA:46608"/>
        <dbReference type="Rhea" id="RHEA-COMP:11060"/>
        <dbReference type="Rhea" id="RHEA-COMP:11605"/>
        <dbReference type="ChEBI" id="CHEBI:15378"/>
        <dbReference type="ChEBI" id="CHEBI:30013"/>
        <dbReference type="ChEBI" id="CHEBI:30616"/>
        <dbReference type="ChEBI" id="CHEBI:61977"/>
        <dbReference type="ChEBI" id="CHEBI:456216"/>
        <dbReference type="EC" id="2.7.11.1"/>
    </reaction>
</comment>
<dbReference type="PANTHER" id="PTHR24356">
    <property type="entry name" value="SERINE/THREONINE-PROTEIN KINASE"/>
    <property type="match status" value="1"/>
</dbReference>
<organism evidence="11 12">
    <name type="scientific">Tetraparma gracilis</name>
    <dbReference type="NCBI Taxonomy" id="2962635"/>
    <lineage>
        <taxon>Eukaryota</taxon>
        <taxon>Sar</taxon>
        <taxon>Stramenopiles</taxon>
        <taxon>Ochrophyta</taxon>
        <taxon>Bolidophyceae</taxon>
        <taxon>Parmales</taxon>
        <taxon>Triparmaceae</taxon>
        <taxon>Tetraparma</taxon>
    </lineage>
</organism>
<evidence type="ECO:0000313" key="11">
    <source>
        <dbReference type="EMBL" id="GMI21092.1"/>
    </source>
</evidence>
<evidence type="ECO:0000256" key="4">
    <source>
        <dbReference type="ARBA" id="ARBA00022741"/>
    </source>
</evidence>
<dbReference type="InterPro" id="IPR008271">
    <property type="entry name" value="Ser/Thr_kinase_AS"/>
</dbReference>
<accession>A0ABQ6M7T5</accession>
<dbReference type="EC" id="2.7.11.1" evidence="1"/>
<dbReference type="CDD" id="cd00180">
    <property type="entry name" value="PKc"/>
    <property type="match status" value="1"/>
</dbReference>
<evidence type="ECO:0000256" key="1">
    <source>
        <dbReference type="ARBA" id="ARBA00012513"/>
    </source>
</evidence>
<dbReference type="PROSITE" id="PS00108">
    <property type="entry name" value="PROTEIN_KINASE_ST"/>
    <property type="match status" value="1"/>
</dbReference>
<keyword evidence="6" id="KW-0067">ATP-binding</keyword>
<feature type="compositionally biased region" description="Pro residues" evidence="9">
    <location>
        <begin position="256"/>
        <end position="266"/>
    </location>
</feature>
<dbReference type="Proteomes" id="UP001165060">
    <property type="component" value="Unassembled WGS sequence"/>
</dbReference>
<evidence type="ECO:0000256" key="2">
    <source>
        <dbReference type="ARBA" id="ARBA00022527"/>
    </source>
</evidence>
<evidence type="ECO:0000313" key="12">
    <source>
        <dbReference type="Proteomes" id="UP001165060"/>
    </source>
</evidence>
<keyword evidence="4" id="KW-0547">Nucleotide-binding</keyword>
<evidence type="ECO:0000256" key="3">
    <source>
        <dbReference type="ARBA" id="ARBA00022679"/>
    </source>
</evidence>
<dbReference type="EMBL" id="BRYB01001231">
    <property type="protein sequence ID" value="GMI21092.1"/>
    <property type="molecule type" value="Genomic_DNA"/>
</dbReference>
<feature type="region of interest" description="Disordered" evidence="9">
    <location>
        <begin position="1"/>
        <end position="116"/>
    </location>
</feature>
<dbReference type="PROSITE" id="PS50011">
    <property type="entry name" value="PROTEIN_KINASE_DOM"/>
    <property type="match status" value="1"/>
</dbReference>
<dbReference type="InterPro" id="IPR050236">
    <property type="entry name" value="Ser_Thr_kinase_AGC"/>
</dbReference>
<comment type="catalytic activity">
    <reaction evidence="8">
        <text>L-seryl-[protein] + ATP = O-phospho-L-seryl-[protein] + ADP + H(+)</text>
        <dbReference type="Rhea" id="RHEA:17989"/>
        <dbReference type="Rhea" id="RHEA-COMP:9863"/>
        <dbReference type="Rhea" id="RHEA-COMP:11604"/>
        <dbReference type="ChEBI" id="CHEBI:15378"/>
        <dbReference type="ChEBI" id="CHEBI:29999"/>
        <dbReference type="ChEBI" id="CHEBI:30616"/>
        <dbReference type="ChEBI" id="CHEBI:83421"/>
        <dbReference type="ChEBI" id="CHEBI:456216"/>
        <dbReference type="EC" id="2.7.11.1"/>
    </reaction>
</comment>
<evidence type="ECO:0000256" key="9">
    <source>
        <dbReference type="SAM" id="MobiDB-lite"/>
    </source>
</evidence>
<keyword evidence="2" id="KW-0723">Serine/threonine-protein kinase</keyword>
<dbReference type="Gene3D" id="1.10.510.10">
    <property type="entry name" value="Transferase(Phosphotransferase) domain 1"/>
    <property type="match status" value="1"/>
</dbReference>
<keyword evidence="12" id="KW-1185">Reference proteome</keyword>
<gene>
    <name evidence="11" type="ORF">TeGR_g14190</name>
</gene>
<evidence type="ECO:0000256" key="6">
    <source>
        <dbReference type="ARBA" id="ARBA00022840"/>
    </source>
</evidence>
<feature type="domain" description="Protein kinase" evidence="10">
    <location>
        <begin position="347"/>
        <end position="625"/>
    </location>
</feature>
<dbReference type="SMART" id="SM00220">
    <property type="entry name" value="S_TKc"/>
    <property type="match status" value="1"/>
</dbReference>
<reference evidence="11 12" key="1">
    <citation type="journal article" date="2023" name="Commun. Biol.">
        <title>Genome analysis of Parmales, the sister group of diatoms, reveals the evolutionary specialization of diatoms from phago-mixotrophs to photoautotrophs.</title>
        <authorList>
            <person name="Ban H."/>
            <person name="Sato S."/>
            <person name="Yoshikawa S."/>
            <person name="Yamada K."/>
            <person name="Nakamura Y."/>
            <person name="Ichinomiya M."/>
            <person name="Sato N."/>
            <person name="Blanc-Mathieu R."/>
            <person name="Endo H."/>
            <person name="Kuwata A."/>
            <person name="Ogata H."/>
        </authorList>
    </citation>
    <scope>NUCLEOTIDE SEQUENCE [LARGE SCALE GENOMIC DNA]</scope>
</reference>
<sequence>MSLPPLVFSAPPSHRRSEMSMSPAPVVESPDSKTPAGLPLRVVSKSGEPPSIAVTPRFFSPENSTSPREAPRVESPGEDSKKLAGLPLSAVSKSEPPSISVTPRTAENTPSPDLRDIHRKAEGLFEATPKKIPAAIEGMVLPGEHTILTAVEEGMALLDSLALGAGVGPSPERSLRTCQFKIMCASFADQSELLKATILMEERNAGVFYGLCESLRGHEKVVTCSVQIEERYIAQRLFSDFAIHIGQPEQTFKTAAPPPRQGPRPPKYNSGTRSVRASPVPPPRSIAAGGVGGGFFFGLERGEGGDDDLSDSGSAMEWGGAPTCTLSPGSAARAPMVPRFPQSPSNYKKIKTLQATSTKFIFEVDGIDESDGRRRSMIMKEVTLADSSLKTKEAAMMEYTLIAKLNSGPSPSPGLVPTPTLHEEDGIRNTLIYPLFTMDMFEGLSLYAVENRTAGVSETVARIWLAQLLHAVRHMAKKNVAHRDIKLENCLLTTAGNVVLSDLELGLECTGEGGVEVGVEILGTPMYIPPEVARHRVCVARGGKCDLWACGVMAWEMVAASVPWGGSLVDELSHRQLLELTTHTTKNSIKNTEGFTDQYFQFIKAVVTPLESRLSVEEAMRLPLFAGIDFDDPASLFPTEQPHPEFAQIIKILKKQSPSAFASSRDPGEEL</sequence>
<evidence type="ECO:0000256" key="7">
    <source>
        <dbReference type="ARBA" id="ARBA00047899"/>
    </source>
</evidence>
<dbReference type="InterPro" id="IPR000719">
    <property type="entry name" value="Prot_kinase_dom"/>
</dbReference>
<protein>
    <recommendedName>
        <fullName evidence="1">non-specific serine/threonine protein kinase</fullName>
        <ecNumber evidence="1">2.7.11.1</ecNumber>
    </recommendedName>
</protein>